<gene>
    <name evidence="1" type="ORF">LCGC14_1123950</name>
</gene>
<organism evidence="1">
    <name type="scientific">marine sediment metagenome</name>
    <dbReference type="NCBI Taxonomy" id="412755"/>
    <lineage>
        <taxon>unclassified sequences</taxon>
        <taxon>metagenomes</taxon>
        <taxon>ecological metagenomes</taxon>
    </lineage>
</organism>
<sequence length="207" mass="22630">MAATVVKDSQLRLDPVISQKLRLERTDPTLEIRETDQALPNGLWRIRVLDSDLRFEENDSVAGDFFDIALPLRLVGSPSLGIVVQFSMGLPLTTATGSVIDNTLFRDSTDERLHFRDNSSVDQTVSYLSDTIQGAAYVVRETPTGDLDGVDVTYVLANTPVTGTEHVYLNGMLQDEGGGNDYTISAATITFATAPISTDKVRVTYVK</sequence>
<comment type="caution">
    <text evidence="1">The sequence shown here is derived from an EMBL/GenBank/DDBJ whole genome shotgun (WGS) entry which is preliminary data.</text>
</comment>
<accession>A0A0F9Q907</accession>
<reference evidence="1" key="1">
    <citation type="journal article" date="2015" name="Nature">
        <title>Complex archaea that bridge the gap between prokaryotes and eukaryotes.</title>
        <authorList>
            <person name="Spang A."/>
            <person name="Saw J.H."/>
            <person name="Jorgensen S.L."/>
            <person name="Zaremba-Niedzwiedzka K."/>
            <person name="Martijn J."/>
            <person name="Lind A.E."/>
            <person name="van Eijk R."/>
            <person name="Schleper C."/>
            <person name="Guy L."/>
            <person name="Ettema T.J."/>
        </authorList>
    </citation>
    <scope>NUCLEOTIDE SEQUENCE</scope>
</reference>
<name>A0A0F9Q907_9ZZZZ</name>
<evidence type="ECO:0000313" key="1">
    <source>
        <dbReference type="EMBL" id="KKN01813.1"/>
    </source>
</evidence>
<dbReference type="AlphaFoldDB" id="A0A0F9Q907"/>
<proteinExistence type="predicted"/>
<protein>
    <submittedName>
        <fullName evidence="1">Uncharacterized protein</fullName>
    </submittedName>
</protein>
<dbReference type="EMBL" id="LAZR01005220">
    <property type="protein sequence ID" value="KKN01813.1"/>
    <property type="molecule type" value="Genomic_DNA"/>
</dbReference>